<dbReference type="Proteomes" id="UP000325558">
    <property type="component" value="Unassembled WGS sequence"/>
</dbReference>
<dbReference type="EMBL" id="ML737121">
    <property type="protein sequence ID" value="KAE8345154.1"/>
    <property type="molecule type" value="Genomic_DNA"/>
</dbReference>
<gene>
    <name evidence="1" type="ORF">BDV24DRAFT_126273</name>
</gene>
<organism evidence="1">
    <name type="scientific">Aspergillus arachidicola</name>
    <dbReference type="NCBI Taxonomy" id="656916"/>
    <lineage>
        <taxon>Eukaryota</taxon>
        <taxon>Fungi</taxon>
        <taxon>Dikarya</taxon>
        <taxon>Ascomycota</taxon>
        <taxon>Pezizomycotina</taxon>
        <taxon>Eurotiomycetes</taxon>
        <taxon>Eurotiomycetidae</taxon>
        <taxon>Eurotiales</taxon>
        <taxon>Aspergillaceae</taxon>
        <taxon>Aspergillus</taxon>
        <taxon>Aspergillus subgen. Circumdati</taxon>
    </lineage>
</organism>
<reference evidence="1" key="1">
    <citation type="submission" date="2019-04" db="EMBL/GenBank/DDBJ databases">
        <title>Friends and foes A comparative genomics study of 23 Aspergillus species from section Flavi.</title>
        <authorList>
            <consortium name="DOE Joint Genome Institute"/>
            <person name="Kjaerbolling I."/>
            <person name="Vesth T."/>
            <person name="Frisvad J.C."/>
            <person name="Nybo J.L."/>
            <person name="Theobald S."/>
            <person name="Kildgaard S."/>
            <person name="Isbrandt T."/>
            <person name="Kuo A."/>
            <person name="Sato A."/>
            <person name="Lyhne E.K."/>
            <person name="Kogle M.E."/>
            <person name="Wiebenga A."/>
            <person name="Kun R.S."/>
            <person name="Lubbers R.J."/>
            <person name="Makela M.R."/>
            <person name="Barry K."/>
            <person name="Chovatia M."/>
            <person name="Clum A."/>
            <person name="Daum C."/>
            <person name="Haridas S."/>
            <person name="He G."/>
            <person name="LaButti K."/>
            <person name="Lipzen A."/>
            <person name="Mondo S."/>
            <person name="Riley R."/>
            <person name="Salamov A."/>
            <person name="Simmons B.A."/>
            <person name="Magnuson J.K."/>
            <person name="Henrissat B."/>
            <person name="Mortensen U.H."/>
            <person name="Larsen T.O."/>
            <person name="Devries R.P."/>
            <person name="Grigoriev I.V."/>
            <person name="Machida M."/>
            <person name="Baker S.E."/>
            <person name="Andersen M.R."/>
        </authorList>
    </citation>
    <scope>NUCLEOTIDE SEQUENCE</scope>
    <source>
        <strain evidence="1">CBS 117612</strain>
    </source>
</reference>
<accession>A0A5N6YI19</accession>
<name>A0A5N6YI19_9EURO</name>
<proteinExistence type="predicted"/>
<dbReference type="OrthoDB" id="4525978at2759"/>
<protein>
    <submittedName>
        <fullName evidence="1">Uncharacterized protein</fullName>
    </submittedName>
</protein>
<evidence type="ECO:0000313" key="1">
    <source>
        <dbReference type="EMBL" id="KAE8345154.1"/>
    </source>
</evidence>
<sequence>MDITNRFVLPKMETENCLIKNLIVLLGFFSESVKCYLQLADQNTVVDRKVAIPAAIGRPVETRSVASCQYLEIWPR</sequence>
<dbReference type="AlphaFoldDB" id="A0A5N6YI19"/>